<evidence type="ECO:0000313" key="1">
    <source>
        <dbReference type="EMBL" id="VTR58302.1"/>
    </source>
</evidence>
<dbReference type="EMBL" id="CABEEZ010000151">
    <property type="protein sequence ID" value="VTR58302.1"/>
    <property type="molecule type" value="Genomic_DNA"/>
</dbReference>
<gene>
    <name evidence="1" type="ORF">NCTC12965_07670</name>
</gene>
<protein>
    <submittedName>
        <fullName evidence="1">Putative fimbrial protein TcfA</fullName>
    </submittedName>
</protein>
<proteinExistence type="predicted"/>
<accession>A0A4U9WH88</accession>
<reference evidence="1" key="1">
    <citation type="submission" date="2019-05" db="EMBL/GenBank/DDBJ databases">
        <authorList>
            <consortium name="Pathogen Informatics"/>
        </authorList>
    </citation>
    <scope>NUCLEOTIDE SEQUENCE [LARGE SCALE GENOMIC DNA]</scope>
    <source>
        <strain evidence="1">NCTC12965</strain>
    </source>
</reference>
<dbReference type="AlphaFoldDB" id="A0A4U9WH88"/>
<sequence length="80" mass="9200">MLDAQRDQVINDGTLRIPLREVGICDQGGVCNWKKETTTIYPGTELKIASLMVKPGKRYKARYFNWLNKRVEEIDLSVKS</sequence>
<name>A0A4U9WH88_SERFO</name>
<organism evidence="1">
    <name type="scientific">Serratia fonticola</name>
    <dbReference type="NCBI Taxonomy" id="47917"/>
    <lineage>
        <taxon>Bacteria</taxon>
        <taxon>Pseudomonadati</taxon>
        <taxon>Pseudomonadota</taxon>
        <taxon>Gammaproteobacteria</taxon>
        <taxon>Enterobacterales</taxon>
        <taxon>Yersiniaceae</taxon>
        <taxon>Serratia</taxon>
    </lineage>
</organism>